<name>A0A6C0BV69_9ZZZZ</name>
<organism evidence="2">
    <name type="scientific">viral metagenome</name>
    <dbReference type="NCBI Taxonomy" id="1070528"/>
    <lineage>
        <taxon>unclassified sequences</taxon>
        <taxon>metagenomes</taxon>
        <taxon>organismal metagenomes</taxon>
    </lineage>
</organism>
<proteinExistence type="predicted"/>
<dbReference type="SUPFAM" id="SSF52833">
    <property type="entry name" value="Thioredoxin-like"/>
    <property type="match status" value="1"/>
</dbReference>
<evidence type="ECO:0008006" key="3">
    <source>
        <dbReference type="Google" id="ProtNLM"/>
    </source>
</evidence>
<protein>
    <recommendedName>
        <fullName evidence="3">Thioredoxin-like fold domain-containing protein</fullName>
    </recommendedName>
</protein>
<dbReference type="CDD" id="cd01659">
    <property type="entry name" value="TRX_superfamily"/>
    <property type="match status" value="1"/>
</dbReference>
<dbReference type="InterPro" id="IPR036249">
    <property type="entry name" value="Thioredoxin-like_sf"/>
</dbReference>
<accession>A0A6C0BV69</accession>
<keyword evidence="1" id="KW-0175">Coiled coil</keyword>
<feature type="coiled-coil region" evidence="1">
    <location>
        <begin position="136"/>
        <end position="177"/>
    </location>
</feature>
<reference evidence="2" key="1">
    <citation type="journal article" date="2020" name="Nature">
        <title>Giant virus diversity and host interactions through global metagenomics.</title>
        <authorList>
            <person name="Schulz F."/>
            <person name="Roux S."/>
            <person name="Paez-Espino D."/>
            <person name="Jungbluth S."/>
            <person name="Walsh D.A."/>
            <person name="Denef V.J."/>
            <person name="McMahon K.D."/>
            <person name="Konstantinidis K.T."/>
            <person name="Eloe-Fadrosh E.A."/>
            <person name="Kyrpides N.C."/>
            <person name="Woyke T."/>
        </authorList>
    </citation>
    <scope>NUCLEOTIDE SEQUENCE</scope>
    <source>
        <strain evidence="2">GVMAG-M-3300018428-35</strain>
    </source>
</reference>
<evidence type="ECO:0000313" key="2">
    <source>
        <dbReference type="EMBL" id="QHS95439.1"/>
    </source>
</evidence>
<sequence length="188" mass="21822">MSEKVLFISPRCEHCKKVIIGIKQYDFLQSLFQIVNIDTTPYPNYVKTVPCLLINGQLVTGNTVFEYFGKLVEGKMQQEQRVKENKTEKRDEGVCRINEDGELEGWCSSGSGVEFSMITEDNDDYTKKTYKIDTNFEFLDGNSDTLQNQIQQMEIKDNNISQKKQQFDNDYERLQRERGEIGNGMARK</sequence>
<dbReference type="AlphaFoldDB" id="A0A6C0BV69"/>
<dbReference type="EMBL" id="MN739250">
    <property type="protein sequence ID" value="QHS95439.1"/>
    <property type="molecule type" value="Genomic_DNA"/>
</dbReference>
<evidence type="ECO:0000256" key="1">
    <source>
        <dbReference type="SAM" id="Coils"/>
    </source>
</evidence>